<feature type="binding site" evidence="2">
    <location>
        <begin position="11"/>
        <end position="18"/>
    </location>
    <ligand>
        <name>substrate</name>
    </ligand>
</feature>
<dbReference type="PANTHER" id="PTHR48100">
    <property type="entry name" value="BROAD-SPECIFICITY PHOSPHATASE YOR283W-RELATED"/>
    <property type="match status" value="1"/>
</dbReference>
<dbReference type="GO" id="GO:0016791">
    <property type="term" value="F:phosphatase activity"/>
    <property type="evidence" value="ECO:0007669"/>
    <property type="project" value="TreeGrafter"/>
</dbReference>
<dbReference type="InterPro" id="IPR013078">
    <property type="entry name" value="His_Pase_superF_clade-1"/>
</dbReference>
<dbReference type="InterPro" id="IPR029033">
    <property type="entry name" value="His_PPase_superfam"/>
</dbReference>
<dbReference type="AlphaFoldDB" id="A0A1G9ABW0"/>
<dbReference type="EMBL" id="FNES01000013">
    <property type="protein sequence ID" value="SDK24731.1"/>
    <property type="molecule type" value="Genomic_DNA"/>
</dbReference>
<dbReference type="OrthoDB" id="9781415at2"/>
<dbReference type="SMART" id="SM00855">
    <property type="entry name" value="PGAM"/>
    <property type="match status" value="1"/>
</dbReference>
<organism evidence="4 5">
    <name type="scientific">Billgrantia gudaonensis</name>
    <dbReference type="NCBI Taxonomy" id="376427"/>
    <lineage>
        <taxon>Bacteria</taxon>
        <taxon>Pseudomonadati</taxon>
        <taxon>Pseudomonadota</taxon>
        <taxon>Gammaproteobacteria</taxon>
        <taxon>Oceanospirillales</taxon>
        <taxon>Halomonadaceae</taxon>
        <taxon>Billgrantia</taxon>
    </lineage>
</organism>
<dbReference type="Gene3D" id="3.40.50.1240">
    <property type="entry name" value="Phosphoglycerate mutase-like"/>
    <property type="match status" value="1"/>
</dbReference>
<dbReference type="InterPro" id="IPR050275">
    <property type="entry name" value="PGM_Phosphatase"/>
</dbReference>
<name>A0A1G9ABW0_9GAMM</name>
<evidence type="ECO:0000313" key="5">
    <source>
        <dbReference type="Proteomes" id="UP000198525"/>
    </source>
</evidence>
<evidence type="ECO:0000256" key="3">
    <source>
        <dbReference type="SAM" id="MobiDB-lite"/>
    </source>
</evidence>
<evidence type="ECO:0000256" key="2">
    <source>
        <dbReference type="PIRSR" id="PIRSR613078-2"/>
    </source>
</evidence>
<dbReference type="Pfam" id="PF00300">
    <property type="entry name" value="His_Phos_1"/>
    <property type="match status" value="1"/>
</dbReference>
<dbReference type="GO" id="GO:0005737">
    <property type="term" value="C:cytoplasm"/>
    <property type="evidence" value="ECO:0007669"/>
    <property type="project" value="TreeGrafter"/>
</dbReference>
<feature type="active site" description="Proton donor/acceptor" evidence="1">
    <location>
        <position position="82"/>
    </location>
</feature>
<dbReference type="Proteomes" id="UP000198525">
    <property type="component" value="Unassembled WGS sequence"/>
</dbReference>
<feature type="compositionally biased region" description="Polar residues" evidence="3">
    <location>
        <begin position="190"/>
        <end position="208"/>
    </location>
</feature>
<evidence type="ECO:0000313" key="4">
    <source>
        <dbReference type="EMBL" id="SDK24731.1"/>
    </source>
</evidence>
<reference evidence="4 5" key="1">
    <citation type="submission" date="2016-10" db="EMBL/GenBank/DDBJ databases">
        <authorList>
            <person name="de Groot N.N."/>
        </authorList>
    </citation>
    <scope>NUCLEOTIDE SEQUENCE [LARGE SCALE GENOMIC DNA]</scope>
    <source>
        <strain evidence="4 5">CGMCC 1.6133</strain>
    </source>
</reference>
<feature type="region of interest" description="Disordered" evidence="3">
    <location>
        <begin position="182"/>
        <end position="208"/>
    </location>
</feature>
<sequence length="208" mass="23003">MLLAKPFVFMRHGETRLNRQRRIGGRTDVPLTALGEAQARQAATWLARPWSRVATSTLQRAWRTAELAVPGEEAMRIGGLDERDWGRLEEQAFERQTPYEATPPGGESWVCFQSRVLAALNGVLAHDVLPLVVAHSGVFRVIRAQLFGNPDGVRLPNAVPFLIHPGPQGWQVRLYSTQNAFSRSKRGTGSPCTSTVSLKSSSGRTHRP</sequence>
<dbReference type="PANTHER" id="PTHR48100:SF1">
    <property type="entry name" value="HISTIDINE PHOSPHATASE FAMILY PROTEIN-RELATED"/>
    <property type="match status" value="1"/>
</dbReference>
<feature type="active site" description="Tele-phosphohistidine intermediate" evidence="1">
    <location>
        <position position="12"/>
    </location>
</feature>
<accession>A0A1G9ABW0</accession>
<keyword evidence="5" id="KW-1185">Reference proteome</keyword>
<protein>
    <submittedName>
        <fullName evidence="4">Probable phosphoglycerate mutase</fullName>
    </submittedName>
</protein>
<proteinExistence type="predicted"/>
<evidence type="ECO:0000256" key="1">
    <source>
        <dbReference type="PIRSR" id="PIRSR613078-1"/>
    </source>
</evidence>
<dbReference type="STRING" id="376427.SAMN04487954_113108"/>
<feature type="binding site" evidence="2">
    <location>
        <position position="60"/>
    </location>
    <ligand>
        <name>substrate</name>
    </ligand>
</feature>
<dbReference type="SUPFAM" id="SSF53254">
    <property type="entry name" value="Phosphoglycerate mutase-like"/>
    <property type="match status" value="1"/>
</dbReference>
<dbReference type="CDD" id="cd07067">
    <property type="entry name" value="HP_PGM_like"/>
    <property type="match status" value="1"/>
</dbReference>
<dbReference type="RefSeq" id="WP_089687566.1">
    <property type="nucleotide sequence ID" value="NZ_FNES01000013.1"/>
</dbReference>
<gene>
    <name evidence="4" type="ORF">SAMN04487954_113108</name>
</gene>